<keyword evidence="2" id="KW-1185">Reference proteome</keyword>
<dbReference type="EMBL" id="LR824554">
    <property type="protein sequence ID" value="CAH1641597.1"/>
    <property type="molecule type" value="Genomic_DNA"/>
</dbReference>
<dbReference type="Gene3D" id="1.25.10.10">
    <property type="entry name" value="Leucine-rich Repeat Variant"/>
    <property type="match status" value="1"/>
</dbReference>
<sequence length="142" mass="16056">MHKPCSKIDSEDDFGEDYYNMVLPDMEEALLNLENFMTTAETNNNEQAYEAVLEIIHSIVEYTRNSNNAYKFIKAKGIDRVIPLCLKSHNDQVKSRTLIFMKSLFDIAPTTVSASMPIVIVDLILDIFENGNLALKAHAVDV</sequence>
<dbReference type="SUPFAM" id="SSF48371">
    <property type="entry name" value="ARM repeat"/>
    <property type="match status" value="1"/>
</dbReference>
<gene>
    <name evidence="1" type="ORF">SPLIT_LOCUS6953</name>
</gene>
<protein>
    <submittedName>
        <fullName evidence="1">Uncharacterized protein</fullName>
    </submittedName>
</protein>
<reference evidence="1" key="1">
    <citation type="submission" date="2022-02" db="EMBL/GenBank/DDBJ databases">
        <authorList>
            <person name="King R."/>
        </authorList>
    </citation>
    <scope>NUCLEOTIDE SEQUENCE</scope>
</reference>
<dbReference type="AlphaFoldDB" id="A0A9P0I555"/>
<dbReference type="Proteomes" id="UP001153321">
    <property type="component" value="Chromosome 23"/>
</dbReference>
<organism evidence="1 2">
    <name type="scientific">Spodoptera littoralis</name>
    <name type="common">Egyptian cotton leafworm</name>
    <dbReference type="NCBI Taxonomy" id="7109"/>
    <lineage>
        <taxon>Eukaryota</taxon>
        <taxon>Metazoa</taxon>
        <taxon>Ecdysozoa</taxon>
        <taxon>Arthropoda</taxon>
        <taxon>Hexapoda</taxon>
        <taxon>Insecta</taxon>
        <taxon>Pterygota</taxon>
        <taxon>Neoptera</taxon>
        <taxon>Endopterygota</taxon>
        <taxon>Lepidoptera</taxon>
        <taxon>Glossata</taxon>
        <taxon>Ditrysia</taxon>
        <taxon>Noctuoidea</taxon>
        <taxon>Noctuidae</taxon>
        <taxon>Amphipyrinae</taxon>
        <taxon>Spodoptera</taxon>
    </lineage>
</organism>
<accession>A0A9P0I555</accession>
<proteinExistence type="predicted"/>
<dbReference type="InterPro" id="IPR016024">
    <property type="entry name" value="ARM-type_fold"/>
</dbReference>
<evidence type="ECO:0000313" key="1">
    <source>
        <dbReference type="EMBL" id="CAH1641597.1"/>
    </source>
</evidence>
<name>A0A9P0I555_SPOLI</name>
<dbReference type="InterPro" id="IPR011989">
    <property type="entry name" value="ARM-like"/>
</dbReference>
<evidence type="ECO:0000313" key="2">
    <source>
        <dbReference type="Proteomes" id="UP001153321"/>
    </source>
</evidence>